<dbReference type="SUPFAM" id="SSF55073">
    <property type="entry name" value="Nucleotide cyclase"/>
    <property type="match status" value="1"/>
</dbReference>
<gene>
    <name evidence="8" type="ORF">EAH88_09665</name>
</gene>
<feature type="domain" description="Histidine kinase" evidence="6">
    <location>
        <begin position="321"/>
        <end position="537"/>
    </location>
</feature>
<evidence type="ECO:0000256" key="1">
    <source>
        <dbReference type="ARBA" id="ARBA00000085"/>
    </source>
</evidence>
<evidence type="ECO:0000259" key="7">
    <source>
        <dbReference type="PROSITE" id="PS50887"/>
    </source>
</evidence>
<feature type="coiled-coil region" evidence="5">
    <location>
        <begin position="12"/>
        <end position="53"/>
    </location>
</feature>
<dbReference type="InterPro" id="IPR029787">
    <property type="entry name" value="Nucleotide_cyclase"/>
</dbReference>
<proteinExistence type="predicted"/>
<evidence type="ECO:0000256" key="2">
    <source>
        <dbReference type="ARBA" id="ARBA00001946"/>
    </source>
</evidence>
<dbReference type="InterPro" id="IPR043128">
    <property type="entry name" value="Rev_trsase/Diguanyl_cyclase"/>
</dbReference>
<dbReference type="RefSeq" id="WP_140652037.1">
    <property type="nucleotide sequence ID" value="NZ_RCZB01000009.1"/>
</dbReference>
<dbReference type="SMART" id="SM00267">
    <property type="entry name" value="GGDEF"/>
    <property type="match status" value="1"/>
</dbReference>
<dbReference type="GO" id="GO:0000155">
    <property type="term" value="F:phosphorelay sensor kinase activity"/>
    <property type="evidence" value="ECO:0007669"/>
    <property type="project" value="InterPro"/>
</dbReference>
<dbReference type="InterPro" id="IPR003661">
    <property type="entry name" value="HisK_dim/P_dom"/>
</dbReference>
<dbReference type="InterPro" id="IPR052163">
    <property type="entry name" value="DGC-Regulatory_Protein"/>
</dbReference>
<dbReference type="InterPro" id="IPR003594">
    <property type="entry name" value="HATPase_dom"/>
</dbReference>
<comment type="catalytic activity">
    <reaction evidence="1">
        <text>ATP + protein L-histidine = ADP + protein N-phospho-L-histidine.</text>
        <dbReference type="EC" id="2.7.13.3"/>
    </reaction>
</comment>
<dbReference type="CDD" id="cd00082">
    <property type="entry name" value="HisKA"/>
    <property type="match status" value="1"/>
</dbReference>
<dbReference type="PANTHER" id="PTHR46663:SF3">
    <property type="entry name" value="SLL0267 PROTEIN"/>
    <property type="match status" value="1"/>
</dbReference>
<evidence type="ECO:0000313" key="9">
    <source>
        <dbReference type="Proteomes" id="UP000319486"/>
    </source>
</evidence>
<protein>
    <recommendedName>
        <fullName evidence="3">histidine kinase</fullName>
        <ecNumber evidence="3">2.7.13.3</ecNumber>
    </recommendedName>
</protein>
<keyword evidence="5" id="KW-0175">Coiled coil</keyword>
<dbReference type="Pfam" id="PF00990">
    <property type="entry name" value="GGDEF"/>
    <property type="match status" value="1"/>
</dbReference>
<dbReference type="InterPro" id="IPR036890">
    <property type="entry name" value="HATPase_C_sf"/>
</dbReference>
<dbReference type="PROSITE" id="PS50887">
    <property type="entry name" value="GGDEF"/>
    <property type="match status" value="1"/>
</dbReference>
<evidence type="ECO:0000313" key="8">
    <source>
        <dbReference type="EMBL" id="TPG08512.1"/>
    </source>
</evidence>
<organism evidence="8 9">
    <name type="scientific">Rhodanobacter glycinis</name>
    <dbReference type="NCBI Taxonomy" id="582702"/>
    <lineage>
        <taxon>Bacteria</taxon>
        <taxon>Pseudomonadati</taxon>
        <taxon>Pseudomonadota</taxon>
        <taxon>Gammaproteobacteria</taxon>
        <taxon>Lysobacterales</taxon>
        <taxon>Rhodanobacteraceae</taxon>
        <taxon>Rhodanobacter</taxon>
    </lineage>
</organism>
<dbReference type="Proteomes" id="UP000319486">
    <property type="component" value="Unassembled WGS sequence"/>
</dbReference>
<dbReference type="Pfam" id="PF00512">
    <property type="entry name" value="HisKA"/>
    <property type="match status" value="1"/>
</dbReference>
<evidence type="ECO:0000256" key="3">
    <source>
        <dbReference type="ARBA" id="ARBA00012438"/>
    </source>
</evidence>
<dbReference type="Gene3D" id="3.30.70.270">
    <property type="match status" value="1"/>
</dbReference>
<dbReference type="PROSITE" id="PS50109">
    <property type="entry name" value="HIS_KIN"/>
    <property type="match status" value="1"/>
</dbReference>
<dbReference type="EC" id="2.7.13.3" evidence="3"/>
<dbReference type="PRINTS" id="PR00344">
    <property type="entry name" value="BCTRLSENSOR"/>
</dbReference>
<keyword evidence="9" id="KW-1185">Reference proteome</keyword>
<dbReference type="FunFam" id="3.30.70.270:FF:000001">
    <property type="entry name" value="Diguanylate cyclase domain protein"/>
    <property type="match status" value="1"/>
</dbReference>
<dbReference type="Pfam" id="PF02518">
    <property type="entry name" value="HATPase_c"/>
    <property type="match status" value="1"/>
</dbReference>
<dbReference type="InterPro" id="IPR005467">
    <property type="entry name" value="His_kinase_dom"/>
</dbReference>
<keyword evidence="4" id="KW-0597">Phosphoprotein</keyword>
<dbReference type="Gene3D" id="3.30.565.10">
    <property type="entry name" value="Histidine kinase-like ATPase, C-terminal domain"/>
    <property type="match status" value="1"/>
</dbReference>
<comment type="cofactor">
    <cofactor evidence="2">
        <name>Mg(2+)</name>
        <dbReference type="ChEBI" id="CHEBI:18420"/>
    </cofactor>
</comment>
<dbReference type="SUPFAM" id="SSF47384">
    <property type="entry name" value="Homodimeric domain of signal transducing histidine kinase"/>
    <property type="match status" value="1"/>
</dbReference>
<name>A0A502F6Y2_9GAMM</name>
<dbReference type="AlphaFoldDB" id="A0A502F6Y2"/>
<dbReference type="OrthoDB" id="9768069at2"/>
<dbReference type="PANTHER" id="PTHR46663">
    <property type="entry name" value="DIGUANYLATE CYCLASE DGCT-RELATED"/>
    <property type="match status" value="1"/>
</dbReference>
<sequence length="542" mass="58725">MSSGPIDDAEAVALAARELAQLQLQAEQVRTVLDGLQQNLIEVESSLDSSQAAQLLEANEHLMQAALLAHSHADTVKQALEQVSRAAELDALTKLPNRPVLFDRLAQAIAMAKRTERRVAILFIDLDKFKQINDTLGHTIGDEVLQLAAHCLCSSVRDADTVSRHGGDEFLILLPELSEASDAALIADKVITALAMPSRLGDHVLRLAASIGISIYPDDGADADTLIHHADIAMYRAKMRSAGSVEFYGSQAADEPLSRPKALASLKRPLVRYEDALLEHERRHAHLCEANEQLLMAVLNAQDLQAAAEQAQRKQIEFLALVAHELRTPLTPIRIATSLMVEVGPEELPRMQAIIERQVTHITRLVTDLLDISRINTGKLRIECRRIDIVTILDAAIEGCRPAMDLRLQNFRLQLPAVVVEVQGDPVRLTQVMSNLITNASKCTQEGGQIRLRLVTTDTTAVITLTDNGIGISATAMPEIFNPFVQDAHAIGFNGTGLGIGLTVVRELVEAHGGTIEATSNGKGFGSQFVVTLPLASASLPS</sequence>
<dbReference type="NCBIfam" id="TIGR00254">
    <property type="entry name" value="GGDEF"/>
    <property type="match status" value="1"/>
</dbReference>
<dbReference type="CDD" id="cd00075">
    <property type="entry name" value="HATPase"/>
    <property type="match status" value="1"/>
</dbReference>
<feature type="domain" description="GGDEF" evidence="7">
    <location>
        <begin position="117"/>
        <end position="250"/>
    </location>
</feature>
<evidence type="ECO:0000259" key="6">
    <source>
        <dbReference type="PROSITE" id="PS50109"/>
    </source>
</evidence>
<comment type="caution">
    <text evidence="8">The sequence shown here is derived from an EMBL/GenBank/DDBJ whole genome shotgun (WGS) entry which is preliminary data.</text>
</comment>
<dbReference type="SMART" id="SM00387">
    <property type="entry name" value="HATPase_c"/>
    <property type="match status" value="1"/>
</dbReference>
<evidence type="ECO:0000256" key="5">
    <source>
        <dbReference type="SAM" id="Coils"/>
    </source>
</evidence>
<accession>A0A502F6Y2</accession>
<reference evidence="8 9" key="1">
    <citation type="journal article" date="2019" name="Environ. Microbiol.">
        <title>Species interactions and distinct microbial communities in high Arctic permafrost affected cryosols are associated with the CH4 and CO2 gas fluxes.</title>
        <authorList>
            <person name="Altshuler I."/>
            <person name="Hamel J."/>
            <person name="Turney S."/>
            <person name="Magnuson E."/>
            <person name="Levesque R."/>
            <person name="Greer C."/>
            <person name="Whyte L.G."/>
        </authorList>
    </citation>
    <scope>NUCLEOTIDE SEQUENCE [LARGE SCALE GENOMIC DNA]</scope>
    <source>
        <strain evidence="8 9">S13Y</strain>
    </source>
</reference>
<dbReference type="SMART" id="SM00388">
    <property type="entry name" value="HisKA"/>
    <property type="match status" value="1"/>
</dbReference>
<dbReference type="SUPFAM" id="SSF55874">
    <property type="entry name" value="ATPase domain of HSP90 chaperone/DNA topoisomerase II/histidine kinase"/>
    <property type="match status" value="1"/>
</dbReference>
<dbReference type="Gene3D" id="1.10.287.130">
    <property type="match status" value="1"/>
</dbReference>
<dbReference type="InterPro" id="IPR004358">
    <property type="entry name" value="Sig_transdc_His_kin-like_C"/>
</dbReference>
<dbReference type="CDD" id="cd01949">
    <property type="entry name" value="GGDEF"/>
    <property type="match status" value="1"/>
</dbReference>
<dbReference type="InterPro" id="IPR000160">
    <property type="entry name" value="GGDEF_dom"/>
</dbReference>
<evidence type="ECO:0000256" key="4">
    <source>
        <dbReference type="ARBA" id="ARBA00022553"/>
    </source>
</evidence>
<dbReference type="EMBL" id="RCZO01000005">
    <property type="protein sequence ID" value="TPG08512.1"/>
    <property type="molecule type" value="Genomic_DNA"/>
</dbReference>
<dbReference type="InterPro" id="IPR036097">
    <property type="entry name" value="HisK_dim/P_sf"/>
</dbReference>